<evidence type="ECO:0000313" key="5">
    <source>
        <dbReference type="Proteomes" id="UP000464674"/>
    </source>
</evidence>
<name>A0A857FTE1_KOMXY</name>
<accession>A0A857FTE1</accession>
<evidence type="ECO:0000256" key="2">
    <source>
        <dbReference type="ARBA" id="ARBA00023163"/>
    </source>
</evidence>
<dbReference type="EMBL" id="CP041348">
    <property type="protein sequence ID" value="QHC36799.1"/>
    <property type="molecule type" value="Genomic_DNA"/>
</dbReference>
<dbReference type="InterPro" id="IPR018060">
    <property type="entry name" value="HTH_AraC"/>
</dbReference>
<evidence type="ECO:0000259" key="3">
    <source>
        <dbReference type="PROSITE" id="PS01124"/>
    </source>
</evidence>
<dbReference type="AlphaFoldDB" id="A0A857FTE1"/>
<organism evidence="4 5">
    <name type="scientific">Komagataeibacter xylinus</name>
    <name type="common">Gluconacetobacter xylinus</name>
    <dbReference type="NCBI Taxonomy" id="28448"/>
    <lineage>
        <taxon>Bacteria</taxon>
        <taxon>Pseudomonadati</taxon>
        <taxon>Pseudomonadota</taxon>
        <taxon>Alphaproteobacteria</taxon>
        <taxon>Acetobacterales</taxon>
        <taxon>Acetobacteraceae</taxon>
        <taxon>Komagataeibacter</taxon>
    </lineage>
</organism>
<dbReference type="Proteomes" id="UP000464674">
    <property type="component" value="Chromosome"/>
</dbReference>
<gene>
    <name evidence="4" type="ORF">FMA36_15945</name>
</gene>
<keyword evidence="1" id="KW-0805">Transcription regulation</keyword>
<dbReference type="SUPFAM" id="SSF46689">
    <property type="entry name" value="Homeodomain-like"/>
    <property type="match status" value="1"/>
</dbReference>
<evidence type="ECO:0000313" key="4">
    <source>
        <dbReference type="EMBL" id="QHC36799.1"/>
    </source>
</evidence>
<feature type="domain" description="HTH araC/xylS-type" evidence="3">
    <location>
        <begin position="1"/>
        <end position="42"/>
    </location>
</feature>
<evidence type="ECO:0000256" key="1">
    <source>
        <dbReference type="ARBA" id="ARBA00023015"/>
    </source>
</evidence>
<dbReference type="InterPro" id="IPR009057">
    <property type="entry name" value="Homeodomain-like_sf"/>
</dbReference>
<dbReference type="Gene3D" id="1.10.10.60">
    <property type="entry name" value="Homeodomain-like"/>
    <property type="match status" value="1"/>
</dbReference>
<dbReference type="PROSITE" id="PS01124">
    <property type="entry name" value="HTH_ARAC_FAMILY_2"/>
    <property type="match status" value="1"/>
</dbReference>
<sequence length="51" mass="5881">MIARRKGPMAAVAAEVGWASSARFSRDFRRHFHRSPSEESKWMREHLGKPA</sequence>
<keyword evidence="2" id="KW-0804">Transcription</keyword>
<dbReference type="GO" id="GO:0043565">
    <property type="term" value="F:sequence-specific DNA binding"/>
    <property type="evidence" value="ECO:0007669"/>
    <property type="project" value="InterPro"/>
</dbReference>
<dbReference type="GO" id="GO:0003700">
    <property type="term" value="F:DNA-binding transcription factor activity"/>
    <property type="evidence" value="ECO:0007669"/>
    <property type="project" value="InterPro"/>
</dbReference>
<protein>
    <submittedName>
        <fullName evidence="4">AraC family transcriptional regulator</fullName>
    </submittedName>
</protein>
<proteinExistence type="predicted"/>
<dbReference type="Pfam" id="PF12833">
    <property type="entry name" value="HTH_18"/>
    <property type="match status" value="1"/>
</dbReference>
<reference evidence="4 5" key="1">
    <citation type="journal article" date="2020" name="Carbohydr. Polym.">
        <title>Characterization and optimization of production of bacterial cellulose from strain CGMCC 17276 based on whole-genome analysis.</title>
        <authorList>
            <person name="Lu T."/>
            <person name="Gao H."/>
            <person name="Liao B."/>
            <person name="Wu J."/>
            <person name="Zhang W."/>
            <person name="Huang J."/>
            <person name="Liu M."/>
            <person name="Huang J."/>
            <person name="Chang Z."/>
            <person name="Jin M."/>
            <person name="Yi Z."/>
            <person name="Jiang D."/>
        </authorList>
    </citation>
    <scope>NUCLEOTIDE SEQUENCE [LARGE SCALE GENOMIC DNA]</scope>
    <source>
        <strain evidence="4 5">CGMCC 17276</strain>
    </source>
</reference>